<evidence type="ECO:0000313" key="2">
    <source>
        <dbReference type="Proteomes" id="UP000663889"/>
    </source>
</evidence>
<dbReference type="Proteomes" id="UP000663889">
    <property type="component" value="Unassembled WGS sequence"/>
</dbReference>
<gene>
    <name evidence="1" type="ORF">SEV965_LOCUS37432</name>
</gene>
<sequence>MCSNPVTDTCINYFPNVTSLTITDSFQTSDDPISQTLNRMVSLKKSNPVTDTCINYFPNVTSLTITDSFQTSDDPISQTLNRMVSLKKITKLVVEPYNFYFEELLHLLCFTSNLYILKFDSICFCKNTVTSIQQKEEFHHISDVNKLKRLHIRETCTFEEIKQIIPFLLSKTNVKTCQLFFVCIKGIPKICVQELDKLIKFQNLLKDYFIQFINSDIYLWW</sequence>
<reference evidence="1" key="1">
    <citation type="submission" date="2021-02" db="EMBL/GenBank/DDBJ databases">
        <authorList>
            <person name="Nowell W R."/>
        </authorList>
    </citation>
    <scope>NUCLEOTIDE SEQUENCE</scope>
</reference>
<evidence type="ECO:0000313" key="1">
    <source>
        <dbReference type="EMBL" id="CAF1529238.1"/>
    </source>
</evidence>
<proteinExistence type="predicted"/>
<dbReference type="AlphaFoldDB" id="A0A815V8J8"/>
<dbReference type="EMBL" id="CAJNOU010007727">
    <property type="protein sequence ID" value="CAF1529238.1"/>
    <property type="molecule type" value="Genomic_DNA"/>
</dbReference>
<organism evidence="1 2">
    <name type="scientific">Rotaria sordida</name>
    <dbReference type="NCBI Taxonomy" id="392033"/>
    <lineage>
        <taxon>Eukaryota</taxon>
        <taxon>Metazoa</taxon>
        <taxon>Spiralia</taxon>
        <taxon>Gnathifera</taxon>
        <taxon>Rotifera</taxon>
        <taxon>Eurotatoria</taxon>
        <taxon>Bdelloidea</taxon>
        <taxon>Philodinida</taxon>
        <taxon>Philodinidae</taxon>
        <taxon>Rotaria</taxon>
    </lineage>
</organism>
<accession>A0A815V8J8</accession>
<comment type="caution">
    <text evidence="1">The sequence shown here is derived from an EMBL/GenBank/DDBJ whole genome shotgun (WGS) entry which is preliminary data.</text>
</comment>
<name>A0A815V8J8_9BILA</name>
<protein>
    <submittedName>
        <fullName evidence="1">Uncharacterized protein</fullName>
    </submittedName>
</protein>